<accession>A0A3D9YQF7</accession>
<dbReference type="InterPro" id="IPR025737">
    <property type="entry name" value="FApF"/>
</dbReference>
<sequence length="363" mass="38588">MIGNHQAIQAKLFPARERRAHRKFTIAALLVSAIAPNVAHADENGISFWLPGLFGSLAAVPQQPGFSLATINYFDTLSAGASVARAREFSIGDVPVSFKGNVSANVHATVDLGLINATYTFGTPIFGGLASVGLLAFPGYNDTSLNGRVDGVVTLPPPIGSLPFSRSVSLNQSTVGFGDLYPQAAIRWNQGVNNFMTYATGDIPVGTYNSRDLANLGTGHGAIDSGAGYTYLNPETGHEFSAVAGFTYNFLNRYTQYQNGVDFHLDWAASQFLTKQLLVGVVGYVYREIGCDGGSGDRVGCFQSQVFSAGPQIGYSFPVSESLLGYVNLKAYGEFGAENRPSGANVWLTFALTPAPPRQATKD</sequence>
<keyword evidence="3" id="KW-1185">Reference proteome</keyword>
<dbReference type="EMBL" id="QUMO01000005">
    <property type="protein sequence ID" value="REF84091.1"/>
    <property type="molecule type" value="Genomic_DNA"/>
</dbReference>
<proteinExistence type="predicted"/>
<feature type="signal peptide" evidence="1">
    <location>
        <begin position="1"/>
        <end position="41"/>
    </location>
</feature>
<dbReference type="Proteomes" id="UP000256900">
    <property type="component" value="Unassembled WGS sequence"/>
</dbReference>
<protein>
    <recommendedName>
        <fullName evidence="4">Phenol degradation protein meta</fullName>
    </recommendedName>
</protein>
<keyword evidence="1" id="KW-0732">Signal</keyword>
<organism evidence="2 3">
    <name type="scientific">Methylovirgula ligni</name>
    <dbReference type="NCBI Taxonomy" id="569860"/>
    <lineage>
        <taxon>Bacteria</taxon>
        <taxon>Pseudomonadati</taxon>
        <taxon>Pseudomonadota</taxon>
        <taxon>Alphaproteobacteria</taxon>
        <taxon>Hyphomicrobiales</taxon>
        <taxon>Beijerinckiaceae</taxon>
        <taxon>Methylovirgula</taxon>
    </lineage>
</organism>
<evidence type="ECO:0000313" key="3">
    <source>
        <dbReference type="Proteomes" id="UP000256900"/>
    </source>
</evidence>
<evidence type="ECO:0008006" key="4">
    <source>
        <dbReference type="Google" id="ProtNLM"/>
    </source>
</evidence>
<reference evidence="2 3" key="1">
    <citation type="submission" date="2018-08" db="EMBL/GenBank/DDBJ databases">
        <title>Genomic Encyclopedia of Type Strains, Phase IV (KMG-IV): sequencing the most valuable type-strain genomes for metagenomic binning, comparative biology and taxonomic classification.</title>
        <authorList>
            <person name="Goeker M."/>
        </authorList>
    </citation>
    <scope>NUCLEOTIDE SEQUENCE [LARGE SCALE GENOMIC DNA]</scope>
    <source>
        <strain evidence="2 3">BW863</strain>
    </source>
</reference>
<feature type="chain" id="PRO_5017722360" description="Phenol degradation protein meta" evidence="1">
    <location>
        <begin position="42"/>
        <end position="363"/>
    </location>
</feature>
<comment type="caution">
    <text evidence="2">The sequence shown here is derived from an EMBL/GenBank/DDBJ whole genome shotgun (WGS) entry which is preliminary data.</text>
</comment>
<evidence type="ECO:0000256" key="1">
    <source>
        <dbReference type="SAM" id="SignalP"/>
    </source>
</evidence>
<name>A0A3D9YQF7_9HYPH</name>
<dbReference type="OrthoDB" id="7372889at2"/>
<dbReference type="AlphaFoldDB" id="A0A3D9YQF7"/>
<gene>
    <name evidence="2" type="ORF">DES32_2936</name>
</gene>
<evidence type="ECO:0000313" key="2">
    <source>
        <dbReference type="EMBL" id="REF84091.1"/>
    </source>
</evidence>
<dbReference type="Pfam" id="PF13557">
    <property type="entry name" value="Phenol_MetA_deg"/>
    <property type="match status" value="1"/>
</dbReference>